<comment type="caution">
    <text evidence="3">The sequence shown here is derived from an EMBL/GenBank/DDBJ whole genome shotgun (WGS) entry which is preliminary data.</text>
</comment>
<protein>
    <submittedName>
        <fullName evidence="3">Uncharacterized protein</fullName>
    </submittedName>
</protein>
<evidence type="ECO:0000256" key="1">
    <source>
        <dbReference type="SAM" id="Phobius"/>
    </source>
</evidence>
<gene>
    <name evidence="3" type="ORF">JTE90_004430</name>
</gene>
<feature type="signal peptide" evidence="2">
    <location>
        <begin position="1"/>
        <end position="22"/>
    </location>
</feature>
<keyword evidence="1" id="KW-0472">Membrane</keyword>
<evidence type="ECO:0000256" key="2">
    <source>
        <dbReference type="SAM" id="SignalP"/>
    </source>
</evidence>
<dbReference type="EMBL" id="JAFNEN010000316">
    <property type="protein sequence ID" value="KAG8186008.1"/>
    <property type="molecule type" value="Genomic_DNA"/>
</dbReference>
<feature type="transmembrane region" description="Helical" evidence="1">
    <location>
        <begin position="191"/>
        <end position="214"/>
    </location>
</feature>
<keyword evidence="4" id="KW-1185">Reference proteome</keyword>
<accession>A0AAV6UQV4</accession>
<keyword evidence="2" id="KW-0732">Signal</keyword>
<keyword evidence="1" id="KW-0812">Transmembrane</keyword>
<name>A0AAV6UQV4_9ARAC</name>
<proteinExistence type="predicted"/>
<keyword evidence="1" id="KW-1133">Transmembrane helix</keyword>
<dbReference type="AlphaFoldDB" id="A0AAV6UQV4"/>
<evidence type="ECO:0000313" key="4">
    <source>
        <dbReference type="Proteomes" id="UP000827092"/>
    </source>
</evidence>
<reference evidence="3 4" key="1">
    <citation type="journal article" date="2022" name="Nat. Ecol. Evol.">
        <title>A masculinizing supergene underlies an exaggerated male reproductive morph in a spider.</title>
        <authorList>
            <person name="Hendrickx F."/>
            <person name="De Corte Z."/>
            <person name="Sonet G."/>
            <person name="Van Belleghem S.M."/>
            <person name="Kostlbacher S."/>
            <person name="Vangestel C."/>
        </authorList>
    </citation>
    <scope>NUCLEOTIDE SEQUENCE [LARGE SCALE GENOMIC DNA]</scope>
    <source>
        <strain evidence="3">W744_W776</strain>
    </source>
</reference>
<sequence length="276" mass="32657">MDNRRIVILLLMLTLSKRIIYCAEDSFIASESTEKLNFETIRHDGEPISSFTNFDEQNRAFRMPDRVNRTLRRRLDRDRFYENTHPKYTILDGYWYTNPNDNYGKKNESLRKIEHAMTLPAWSTSKKEYFNNRNRKNNRRQPLDPLEDYFGLDSKLHELMSDRKYAHEHESIFFPIPVPSSHHHEKDDHHLLIPLLLLLLIPLLLFAIIIPLNANLLSTLFLIMQNNGGTVSAAQIANGRRKKRYLYTEYHPVIEEKVEDLLLLIDKIMGEYEDAI</sequence>
<feature type="chain" id="PRO_5043507370" evidence="2">
    <location>
        <begin position="23"/>
        <end position="276"/>
    </location>
</feature>
<evidence type="ECO:0000313" key="3">
    <source>
        <dbReference type="EMBL" id="KAG8186008.1"/>
    </source>
</evidence>
<organism evidence="3 4">
    <name type="scientific">Oedothorax gibbosus</name>
    <dbReference type="NCBI Taxonomy" id="931172"/>
    <lineage>
        <taxon>Eukaryota</taxon>
        <taxon>Metazoa</taxon>
        <taxon>Ecdysozoa</taxon>
        <taxon>Arthropoda</taxon>
        <taxon>Chelicerata</taxon>
        <taxon>Arachnida</taxon>
        <taxon>Araneae</taxon>
        <taxon>Araneomorphae</taxon>
        <taxon>Entelegynae</taxon>
        <taxon>Araneoidea</taxon>
        <taxon>Linyphiidae</taxon>
        <taxon>Erigoninae</taxon>
        <taxon>Oedothorax</taxon>
    </lineage>
</organism>
<dbReference type="Proteomes" id="UP000827092">
    <property type="component" value="Unassembled WGS sequence"/>
</dbReference>